<dbReference type="PROSITE" id="PS51257">
    <property type="entry name" value="PROKAR_LIPOPROTEIN"/>
    <property type="match status" value="1"/>
</dbReference>
<feature type="transmembrane region" description="Helical" evidence="1">
    <location>
        <begin position="45"/>
        <end position="66"/>
    </location>
</feature>
<feature type="transmembrane region" description="Helical" evidence="1">
    <location>
        <begin position="21"/>
        <end position="39"/>
    </location>
</feature>
<evidence type="ECO:0000313" key="2">
    <source>
        <dbReference type="EMBL" id="MBE3638326.1"/>
    </source>
</evidence>
<dbReference type="RefSeq" id="WP_193181827.1">
    <property type="nucleotide sequence ID" value="NZ_JACVXA010000021.1"/>
</dbReference>
<keyword evidence="1" id="KW-0472">Membrane</keyword>
<dbReference type="EMBL" id="JACVXA010000021">
    <property type="protein sequence ID" value="MBE3638326.1"/>
    <property type="molecule type" value="Genomic_DNA"/>
</dbReference>
<proteinExistence type="predicted"/>
<keyword evidence="1" id="KW-1133">Transmembrane helix</keyword>
<organism evidence="2 3">
    <name type="scientific">Mangrovicoccus algicola</name>
    <dbReference type="NCBI Taxonomy" id="2771008"/>
    <lineage>
        <taxon>Bacteria</taxon>
        <taxon>Pseudomonadati</taxon>
        <taxon>Pseudomonadota</taxon>
        <taxon>Alphaproteobacteria</taxon>
        <taxon>Rhodobacterales</taxon>
        <taxon>Paracoccaceae</taxon>
        <taxon>Mangrovicoccus</taxon>
    </lineage>
</organism>
<comment type="caution">
    <text evidence="2">The sequence shown here is derived from an EMBL/GenBank/DDBJ whole genome shotgun (WGS) entry which is preliminary data.</text>
</comment>
<reference evidence="2" key="1">
    <citation type="submission" date="2020-09" db="EMBL/GenBank/DDBJ databases">
        <title>A novel bacterium of genus Mangrovicoccus, isolated from South China Sea.</title>
        <authorList>
            <person name="Huang H."/>
            <person name="Mo K."/>
            <person name="Hu Y."/>
        </authorList>
    </citation>
    <scope>NUCLEOTIDE SEQUENCE</scope>
    <source>
        <strain evidence="2">HB182678</strain>
    </source>
</reference>
<evidence type="ECO:0000313" key="3">
    <source>
        <dbReference type="Proteomes" id="UP000609121"/>
    </source>
</evidence>
<name>A0A8J7CK53_9RHOB</name>
<accession>A0A8J7CK53</accession>
<dbReference type="AlphaFoldDB" id="A0A8J7CK53"/>
<keyword evidence="3" id="KW-1185">Reference proteome</keyword>
<sequence length="85" mass="8538">MRDPLTEPRPPGTDLPPGGGFVIATACGLPGILGALALWGAGAPLAAVLLAWLGLPPLVMALALSLSRPPRPPRKAPRPAGGLHV</sequence>
<protein>
    <submittedName>
        <fullName evidence="2">Uncharacterized protein</fullName>
    </submittedName>
</protein>
<evidence type="ECO:0000256" key="1">
    <source>
        <dbReference type="SAM" id="Phobius"/>
    </source>
</evidence>
<keyword evidence="1" id="KW-0812">Transmembrane</keyword>
<dbReference type="Proteomes" id="UP000609121">
    <property type="component" value="Unassembled WGS sequence"/>
</dbReference>
<gene>
    <name evidence="2" type="ORF">ICN82_08955</name>
</gene>